<dbReference type="SUPFAM" id="SSF117143">
    <property type="entry name" value="Flagellar hook protein flgE"/>
    <property type="match status" value="1"/>
</dbReference>
<dbReference type="STRING" id="457570.Nther_2834"/>
<dbReference type="InterPro" id="IPR020013">
    <property type="entry name" value="Flagellar_FlgE/F/G"/>
</dbReference>
<dbReference type="PANTHER" id="PTHR30435:SF19">
    <property type="entry name" value="FLAGELLAR BASAL-BODY ROD PROTEIN FLGG"/>
    <property type="match status" value="1"/>
</dbReference>
<dbReference type="GO" id="GO:0071978">
    <property type="term" value="P:bacterial-type flagellum-dependent swarming motility"/>
    <property type="evidence" value="ECO:0007669"/>
    <property type="project" value="TreeGrafter"/>
</dbReference>
<evidence type="ECO:0000313" key="7">
    <source>
        <dbReference type="Proteomes" id="UP000001683"/>
    </source>
</evidence>
<dbReference type="InParanoid" id="B2A3F2"/>
<evidence type="ECO:0000256" key="1">
    <source>
        <dbReference type="ARBA" id="ARBA00009677"/>
    </source>
</evidence>
<dbReference type="AlphaFoldDB" id="B2A3F2"/>
<dbReference type="InterPro" id="IPR037925">
    <property type="entry name" value="FlgE/F/G-like"/>
</dbReference>
<feature type="domain" description="Flagellar hook protein FlgE/F/G-like D1" evidence="5">
    <location>
        <begin position="104"/>
        <end position="172"/>
    </location>
</feature>
<dbReference type="Pfam" id="PF06429">
    <property type="entry name" value="Flg_bbr_C"/>
    <property type="match status" value="1"/>
</dbReference>
<dbReference type="eggNOG" id="COG4786">
    <property type="taxonomic scope" value="Bacteria"/>
</dbReference>
<feature type="domain" description="Flagellar basal-body/hook protein C-terminal" evidence="4">
    <location>
        <begin position="230"/>
        <end position="273"/>
    </location>
</feature>
<dbReference type="HOGENOM" id="CLU_013687_0_0_9"/>
<dbReference type="EMBL" id="CP001034">
    <property type="protein sequence ID" value="ACB86381.1"/>
    <property type="molecule type" value="Genomic_DNA"/>
</dbReference>
<comment type="similarity">
    <text evidence="1 2">Belongs to the flagella basal body rod proteins family.</text>
</comment>
<accession>B2A3F2</accession>
<reference evidence="6 7" key="2">
    <citation type="journal article" date="2011" name="J. Bacteriol.">
        <title>Complete genome sequence of the anaerobic, halophilic alkalithermophile Natranaerobius thermophilus JW/NM-WN-LF.</title>
        <authorList>
            <person name="Zhao B."/>
            <person name="Mesbah N.M."/>
            <person name="Dalin E."/>
            <person name="Goodwin L."/>
            <person name="Nolan M."/>
            <person name="Pitluck S."/>
            <person name="Chertkov O."/>
            <person name="Brettin T.S."/>
            <person name="Han J."/>
            <person name="Larimer F.W."/>
            <person name="Land M.L."/>
            <person name="Hauser L."/>
            <person name="Kyrpides N."/>
            <person name="Wiegel J."/>
        </authorList>
    </citation>
    <scope>NUCLEOTIDE SEQUENCE [LARGE SCALE GENOMIC DNA]</scope>
    <source>
        <strain evidence="7">ATCC BAA-1301 / DSM 18059 / JW/NM-WN-LF</strain>
    </source>
</reference>
<keyword evidence="7" id="KW-1185">Reference proteome</keyword>
<proteinExistence type="inferred from homology"/>
<dbReference type="OrthoDB" id="9800375at2"/>
<dbReference type="Pfam" id="PF00460">
    <property type="entry name" value="Flg_bb_rod"/>
    <property type="match status" value="1"/>
</dbReference>
<protein>
    <submittedName>
        <fullName evidence="6">Uncharacterized protein</fullName>
    </submittedName>
</protein>
<reference evidence="6 7" key="1">
    <citation type="submission" date="2008-04" db="EMBL/GenBank/DDBJ databases">
        <title>Complete sequence of chromosome of Natranaerobius thermophilus JW/NM-WN-LF.</title>
        <authorList>
            <consortium name="US DOE Joint Genome Institute"/>
            <person name="Copeland A."/>
            <person name="Lucas S."/>
            <person name="Lapidus A."/>
            <person name="Glavina del Rio T."/>
            <person name="Dalin E."/>
            <person name="Tice H."/>
            <person name="Bruce D."/>
            <person name="Goodwin L."/>
            <person name="Pitluck S."/>
            <person name="Chertkov O."/>
            <person name="Brettin T."/>
            <person name="Detter J.C."/>
            <person name="Han C."/>
            <person name="Kuske C.R."/>
            <person name="Schmutz J."/>
            <person name="Larimer F."/>
            <person name="Land M."/>
            <person name="Hauser L."/>
            <person name="Kyrpides N."/>
            <person name="Lykidis A."/>
            <person name="Mesbah N.M."/>
            <person name="Wiegel J."/>
        </authorList>
    </citation>
    <scope>NUCLEOTIDE SEQUENCE [LARGE SCALE GENOMIC DNA]</scope>
    <source>
        <strain evidence="7">ATCC BAA-1301 / DSM 18059 / JW/NM-WN-LF</strain>
    </source>
</reference>
<evidence type="ECO:0000313" key="6">
    <source>
        <dbReference type="EMBL" id="ACB86381.1"/>
    </source>
</evidence>
<dbReference type="FunCoup" id="B2A3F2">
    <property type="interactions" value="42"/>
</dbReference>
<dbReference type="KEGG" id="nth:Nther_2834"/>
<dbReference type="InterPro" id="IPR010930">
    <property type="entry name" value="Flg_bb/hook_C_dom"/>
</dbReference>
<dbReference type="GO" id="GO:0009425">
    <property type="term" value="C:bacterial-type flagellum basal body"/>
    <property type="evidence" value="ECO:0007669"/>
    <property type="project" value="UniProtKB-SubCell"/>
</dbReference>
<evidence type="ECO:0000259" key="4">
    <source>
        <dbReference type="Pfam" id="PF06429"/>
    </source>
</evidence>
<dbReference type="NCBIfam" id="TIGR03506">
    <property type="entry name" value="FlgEFG_subfam"/>
    <property type="match status" value="2"/>
</dbReference>
<feature type="domain" description="Flagellar basal body rod protein N-terminal" evidence="3">
    <location>
        <begin position="5"/>
        <end position="35"/>
    </location>
</feature>
<dbReference type="Proteomes" id="UP000001683">
    <property type="component" value="Chromosome"/>
</dbReference>
<comment type="subcellular location">
    <subcellularLocation>
        <location evidence="2">Bacterial flagellum basal body</location>
    </subcellularLocation>
</comment>
<gene>
    <name evidence="6" type="ordered locus">Nther_2834</name>
</gene>
<organism evidence="6 7">
    <name type="scientific">Natranaerobius thermophilus (strain ATCC BAA-1301 / DSM 18059 / JW/NM-WN-LF)</name>
    <dbReference type="NCBI Taxonomy" id="457570"/>
    <lineage>
        <taxon>Bacteria</taxon>
        <taxon>Bacillati</taxon>
        <taxon>Bacillota</taxon>
        <taxon>Clostridia</taxon>
        <taxon>Natranaerobiales</taxon>
        <taxon>Natranaerobiaceae</taxon>
        <taxon>Natranaerobius</taxon>
    </lineage>
</organism>
<dbReference type="Pfam" id="PF22692">
    <property type="entry name" value="LlgE_F_G_D1"/>
    <property type="match status" value="1"/>
</dbReference>
<evidence type="ECO:0000259" key="5">
    <source>
        <dbReference type="Pfam" id="PF22692"/>
    </source>
</evidence>
<name>B2A3F2_NATTJ</name>
<keyword evidence="2" id="KW-0975">Bacterial flagellum</keyword>
<dbReference type="PANTHER" id="PTHR30435">
    <property type="entry name" value="FLAGELLAR PROTEIN"/>
    <property type="match status" value="1"/>
</dbReference>
<evidence type="ECO:0000256" key="2">
    <source>
        <dbReference type="RuleBase" id="RU362116"/>
    </source>
</evidence>
<dbReference type="InterPro" id="IPR001444">
    <property type="entry name" value="Flag_bb_rod_N"/>
</dbReference>
<dbReference type="InterPro" id="IPR053967">
    <property type="entry name" value="LlgE_F_G-like_D1"/>
</dbReference>
<evidence type="ECO:0000259" key="3">
    <source>
        <dbReference type="Pfam" id="PF00460"/>
    </source>
</evidence>
<sequence length="280" mass="30463">MLRGLYTSSSGMLTQQRVQEVKSNNMANLNTTGHKRDMSVKSEFSNMLISRINDPENIGPPQSPQVDNRPYIGELGTGVLLDETVKDFSQGPLKETGNTLDLGLEGDGFFTVNGPDGEEYFTRSGALTLSYDETSEEATLVTLQGDPVLGEEGIIQLSGEKDITVTENGAIYQGQDDEAELIDNLALVNFENPQGLARYGDNLLEQTEESGAPQELDLDGEDFGILSVHQGKIESSNVNSVDEMTGMINALRAYESNQRAIQGHDDTLERAVNDIGRPVT</sequence>
<dbReference type="RefSeq" id="WP_012449213.1">
    <property type="nucleotide sequence ID" value="NC_010718.1"/>
</dbReference>